<evidence type="ECO:0000313" key="3">
    <source>
        <dbReference type="EMBL" id="MFM2485958.1"/>
    </source>
</evidence>
<dbReference type="EMBL" id="JBEQCT010000006">
    <property type="protein sequence ID" value="MFM2485958.1"/>
    <property type="molecule type" value="Genomic_DNA"/>
</dbReference>
<evidence type="ECO:0000256" key="1">
    <source>
        <dbReference type="SAM" id="SignalP"/>
    </source>
</evidence>
<sequence>MKKYRVMVLTATLAVAIQAHANLALRSMSITLPMDMMNTPHPLNLSVGIGSGAYHRSGDPDDVIYTISDRGPNIPCEEAKALIGRPVCPNGKIFPNPYFAPSIYKLKITASGVEVLARIQIKTAQQIPVTGISTPKTEAAFDLNGKKLRDDPNGVDSEALVRTQSGDFYVGDEYGPSILHLARDGTILARWIPKGSKARFAGADYPLREKLPAILAKRHLNRGIESVGLSPDEQFLYFSLQSPLDNPNKDAYKKSRNVRLFKLKRTSGDILGEYVYQLDKPSTFAKDNHKKPRKQSDVKISEMTAIGQDKLIILERISQTTKFYQVDLSTTKSITSKWDNAATHPSLEQQMGVPMLRKTLVFSTDEVVNAPSKIEGMAYVNPKLWYLSTDNDFGIDGQASHIVKVTF</sequence>
<dbReference type="RefSeq" id="WP_408624217.1">
    <property type="nucleotide sequence ID" value="NZ_JBEQCT010000006.1"/>
</dbReference>
<organism evidence="3 4">
    <name type="scientific">Celerinatantimonas yamalensis</name>
    <dbReference type="NCBI Taxonomy" id="559956"/>
    <lineage>
        <taxon>Bacteria</taxon>
        <taxon>Pseudomonadati</taxon>
        <taxon>Pseudomonadota</taxon>
        <taxon>Gammaproteobacteria</taxon>
        <taxon>Celerinatantimonadaceae</taxon>
        <taxon>Celerinatantimonas</taxon>
    </lineage>
</organism>
<proteinExistence type="predicted"/>
<accession>A0ABW9GA99</accession>
<dbReference type="PANTHER" id="PTHR37957:SF1">
    <property type="entry name" value="PHYTASE-LIKE DOMAIN-CONTAINING PROTEIN"/>
    <property type="match status" value="1"/>
</dbReference>
<comment type="caution">
    <text evidence="3">The sequence shown here is derived from an EMBL/GenBank/DDBJ whole genome shotgun (WGS) entry which is preliminary data.</text>
</comment>
<protein>
    <submittedName>
        <fullName evidence="3">Esterase-like activity of phytase family protein</fullName>
    </submittedName>
</protein>
<keyword evidence="1" id="KW-0732">Signal</keyword>
<feature type="chain" id="PRO_5045420928" evidence="1">
    <location>
        <begin position="22"/>
        <end position="407"/>
    </location>
</feature>
<feature type="signal peptide" evidence="1">
    <location>
        <begin position="1"/>
        <end position="21"/>
    </location>
</feature>
<gene>
    <name evidence="3" type="ORF">ABUE30_12980</name>
</gene>
<reference evidence="3 4" key="1">
    <citation type="journal article" date="2013" name="Int. J. Syst. Evol. Microbiol.">
        <title>Celerinatantimonas yamalensis sp. nov., a cold-adapted diazotrophic bacterium from a cold permafrost brine.</title>
        <authorList>
            <person name="Shcherbakova V."/>
            <person name="Chuvilskaya N."/>
            <person name="Rivkina E."/>
            <person name="Demidov N."/>
            <person name="Uchaeva V."/>
            <person name="Suetin S."/>
            <person name="Suzina N."/>
            <person name="Gilichinsky D."/>
        </authorList>
    </citation>
    <scope>NUCLEOTIDE SEQUENCE [LARGE SCALE GENOMIC DNA]</scope>
    <source>
        <strain evidence="3 4">C7</strain>
    </source>
</reference>
<evidence type="ECO:0000313" key="4">
    <source>
        <dbReference type="Proteomes" id="UP001629953"/>
    </source>
</evidence>
<evidence type="ECO:0000259" key="2">
    <source>
        <dbReference type="Pfam" id="PF13449"/>
    </source>
</evidence>
<name>A0ABW9GA99_9GAMM</name>
<keyword evidence="4" id="KW-1185">Reference proteome</keyword>
<dbReference type="PANTHER" id="PTHR37957">
    <property type="entry name" value="BLR7070 PROTEIN"/>
    <property type="match status" value="1"/>
</dbReference>
<dbReference type="Proteomes" id="UP001629953">
    <property type="component" value="Unassembled WGS sequence"/>
</dbReference>
<dbReference type="Pfam" id="PF13449">
    <property type="entry name" value="Phytase-like"/>
    <property type="match status" value="1"/>
</dbReference>
<dbReference type="InterPro" id="IPR027372">
    <property type="entry name" value="Phytase-like_dom"/>
</dbReference>
<feature type="domain" description="Phytase-like" evidence="2">
    <location>
        <begin position="101"/>
        <end position="393"/>
    </location>
</feature>